<keyword evidence="4" id="KW-1185">Reference proteome</keyword>
<dbReference type="GO" id="GO:0005737">
    <property type="term" value="C:cytoplasm"/>
    <property type="evidence" value="ECO:0007669"/>
    <property type="project" value="TreeGrafter"/>
</dbReference>
<sequence>MDNEARSARNVLFQELKPCCVELSQLALRDDGSTGSTKSLIESTKKLLVILEKKCKRDDGVFDEKLADYVFFPLSQTLKKKQKYTDRLSDLTIQCLRILLEYGWRRSIGLDLAKQLVILLAFIAGGPPDKKPTEIPEEIAIGAYGALAALFKDMGVTPGGAATLVETGTVPALGHCVTVILDGITDGSSVEVQQQALRALGAVWNCIKDAQALATFLPGTISGLTKFLMPGTASRRSRKNLSTALEVLEHVLTSVLSDIRTRTIRDKSSEVSAASSTEQKVLTKSWLKATTAQIKLALSNIIRLRKHDATDVRAAVNRLCLTILDECHDTLSESASLMVETCMVLDGIDEEGDLSTRRTTLTDLASIYPDIGELVKSTAYNWVTSLPRIMLSNDESARNGALEQLSRANHLLRQLNSDSSILEDALGSSLRDSITVTLEASPISKGMQEAEFDLSSQAALTLVTDNALVTQFRPVILGEQSQKQTRTKLTELLASLGTRESQLNMAGEMLEYVRGASGPSLLAAYWLSFQILKSSASLNADIDEFFDSALTLSDEQDTMTQELVSYSQSILASTDESEHDWRMKATALEVIADRAQHLQEAFRPDLIDTLYPIAQLLGSPAPQLRSHAITTLNIVARACAYPSASALITSNVDYMLNAIALRLNAFSLTPQAPQVLTMMIRLAGPSLLPYLDDAVASIFAALDNFHGYQHLVDLLFSVLDEIVTVGSKAPEFLIQAPPPATSAPPSFLPLVNDLWPVILNCVWDASPFVVVGALSTLTVLCQTAGGFLASRIATEWTSILKLARRLKAEAGKEKRGRFGEGARKWEKCVEMLCAVVQDVGVEEIIFGDILNVLGEE</sequence>
<dbReference type="EMBL" id="QGMK01001338">
    <property type="protein sequence ID" value="TVY69012.1"/>
    <property type="molecule type" value="Genomic_DNA"/>
</dbReference>
<dbReference type="InterPro" id="IPR057567">
    <property type="entry name" value="TPR_TTI1_C"/>
</dbReference>
<feature type="non-terminal residue" evidence="3">
    <location>
        <position position="1"/>
    </location>
</feature>
<dbReference type="Proteomes" id="UP000469558">
    <property type="component" value="Unassembled WGS sequence"/>
</dbReference>
<accession>A0A8T9BXU1</accession>
<dbReference type="PANTHER" id="PTHR18460">
    <property type="entry name" value="TEL2 INTERACTING PROTEIN 1 TTI1 FAMILY MEMBER"/>
    <property type="match status" value="1"/>
</dbReference>
<feature type="domain" description="TTI1 N-terminal TPR" evidence="1">
    <location>
        <begin position="13"/>
        <end position="345"/>
    </location>
</feature>
<name>A0A8T9BXU1_9HELO</name>
<reference evidence="3 4" key="1">
    <citation type="submission" date="2018-05" db="EMBL/GenBank/DDBJ databases">
        <title>Genome sequencing and assembly of the regulated plant pathogen Lachnellula willkommii and related sister species for the development of diagnostic species identification markers.</title>
        <authorList>
            <person name="Giroux E."/>
            <person name="Bilodeau G."/>
        </authorList>
    </citation>
    <scope>NUCLEOTIDE SEQUENCE [LARGE SCALE GENOMIC DNA]</scope>
    <source>
        <strain evidence="3 4">CBS 268.59</strain>
    </source>
</reference>
<dbReference type="InterPro" id="IPR016024">
    <property type="entry name" value="ARM-type_fold"/>
</dbReference>
<dbReference type="InterPro" id="IPR049362">
    <property type="entry name" value="TTI1_rpt"/>
</dbReference>
<dbReference type="Pfam" id="PF24173">
    <property type="entry name" value="TPR_TTI1_N"/>
    <property type="match status" value="1"/>
</dbReference>
<protein>
    <submittedName>
        <fullName evidence="3">TEL2-interacting protein</fullName>
    </submittedName>
</protein>
<dbReference type="Pfam" id="PF21547">
    <property type="entry name" value="TTI1"/>
    <property type="match status" value="1"/>
</dbReference>
<evidence type="ECO:0000259" key="1">
    <source>
        <dbReference type="Pfam" id="PF24173"/>
    </source>
</evidence>
<dbReference type="PANTHER" id="PTHR18460:SF3">
    <property type="entry name" value="TELO2-INTERACTING PROTEIN 1 HOMOLOG"/>
    <property type="match status" value="1"/>
</dbReference>
<dbReference type="InterPro" id="IPR011989">
    <property type="entry name" value="ARM-like"/>
</dbReference>
<evidence type="ECO:0000259" key="2">
    <source>
        <dbReference type="Pfam" id="PF24181"/>
    </source>
</evidence>
<comment type="caution">
    <text evidence="3">The sequence shown here is derived from an EMBL/GenBank/DDBJ whole genome shotgun (WGS) entry which is preliminary data.</text>
</comment>
<dbReference type="SUPFAM" id="SSF48371">
    <property type="entry name" value="ARM repeat"/>
    <property type="match status" value="1"/>
</dbReference>
<evidence type="ECO:0000313" key="3">
    <source>
        <dbReference type="EMBL" id="TVY69012.1"/>
    </source>
</evidence>
<dbReference type="AlphaFoldDB" id="A0A8T9BXU1"/>
<dbReference type="InterPro" id="IPR052587">
    <property type="entry name" value="TELO2-interacting_protein_1"/>
</dbReference>
<dbReference type="OrthoDB" id="49511at2759"/>
<gene>
    <name evidence="3" type="primary">tti1</name>
    <name evidence="3" type="ORF">LSUE1_G009852</name>
</gene>
<organism evidence="3 4">
    <name type="scientific">Lachnellula suecica</name>
    <dbReference type="NCBI Taxonomy" id="602035"/>
    <lineage>
        <taxon>Eukaryota</taxon>
        <taxon>Fungi</taxon>
        <taxon>Dikarya</taxon>
        <taxon>Ascomycota</taxon>
        <taxon>Pezizomycotina</taxon>
        <taxon>Leotiomycetes</taxon>
        <taxon>Helotiales</taxon>
        <taxon>Lachnaceae</taxon>
        <taxon>Lachnellula</taxon>
    </lineage>
</organism>
<proteinExistence type="predicted"/>
<evidence type="ECO:0000313" key="4">
    <source>
        <dbReference type="Proteomes" id="UP000469558"/>
    </source>
</evidence>
<dbReference type="InterPro" id="IPR057566">
    <property type="entry name" value="TPR_TTI1_N"/>
</dbReference>
<feature type="domain" description="TTI1 C-terminal TPR" evidence="2">
    <location>
        <begin position="747"/>
        <end position="795"/>
    </location>
</feature>
<dbReference type="Pfam" id="PF24181">
    <property type="entry name" value="TPR_TTI1_C"/>
    <property type="match status" value="1"/>
</dbReference>
<dbReference type="Gene3D" id="1.25.10.10">
    <property type="entry name" value="Leucine-rich Repeat Variant"/>
    <property type="match status" value="2"/>
</dbReference>